<dbReference type="InterPro" id="IPR019291">
    <property type="entry name" value="Host_attachment_protein"/>
</dbReference>
<protein>
    <submittedName>
        <fullName evidence="1">Host attachment protein</fullName>
    </submittedName>
</protein>
<evidence type="ECO:0000313" key="1">
    <source>
        <dbReference type="EMBL" id="MBK1818005.1"/>
    </source>
</evidence>
<name>A0A934RA74_9BACT</name>
<accession>A0A934RA74</accession>
<evidence type="ECO:0000313" key="2">
    <source>
        <dbReference type="Proteomes" id="UP000600139"/>
    </source>
</evidence>
<gene>
    <name evidence="1" type="ORF">JIN84_20450</name>
</gene>
<sequence length="145" mass="15564">MKSLPSIIIVADRGKLVAYRTTETNSLQAIDRTSFSEGNSKISETVSDQSGAFPIPGGVGTGAYESMPMIAELEVRSFRKIRAKIGEILAAEKPGGWGFAAPSEINAAILDELDKDWKKNLRINLPLDLTNTPTQAVAKAFQSPG</sequence>
<dbReference type="Pfam" id="PF10116">
    <property type="entry name" value="Host_attach"/>
    <property type="match status" value="1"/>
</dbReference>
<proteinExistence type="predicted"/>
<dbReference type="Proteomes" id="UP000600139">
    <property type="component" value="Unassembled WGS sequence"/>
</dbReference>
<dbReference type="AlphaFoldDB" id="A0A934RA74"/>
<keyword evidence="2" id="KW-1185">Reference proteome</keyword>
<reference evidence="1" key="1">
    <citation type="submission" date="2021-01" db="EMBL/GenBank/DDBJ databases">
        <title>Modified the classification status of verrucomicrobia.</title>
        <authorList>
            <person name="Feng X."/>
        </authorList>
    </citation>
    <scope>NUCLEOTIDE SEQUENCE</scope>
    <source>
        <strain evidence="1">JCM 18052</strain>
    </source>
</reference>
<comment type="caution">
    <text evidence="1">The sequence shown here is derived from an EMBL/GenBank/DDBJ whole genome shotgun (WGS) entry which is preliminary data.</text>
</comment>
<dbReference type="EMBL" id="JAENIK010000012">
    <property type="protein sequence ID" value="MBK1818005.1"/>
    <property type="molecule type" value="Genomic_DNA"/>
</dbReference>
<organism evidence="1 2">
    <name type="scientific">Luteolibacter yonseiensis</name>
    <dbReference type="NCBI Taxonomy" id="1144680"/>
    <lineage>
        <taxon>Bacteria</taxon>
        <taxon>Pseudomonadati</taxon>
        <taxon>Verrucomicrobiota</taxon>
        <taxon>Verrucomicrobiia</taxon>
        <taxon>Verrucomicrobiales</taxon>
        <taxon>Verrucomicrobiaceae</taxon>
        <taxon>Luteolibacter</taxon>
    </lineage>
</organism>
<dbReference type="RefSeq" id="WP_200352929.1">
    <property type="nucleotide sequence ID" value="NZ_BAABHZ010000001.1"/>
</dbReference>